<feature type="region of interest" description="Disordered" evidence="1">
    <location>
        <begin position="30"/>
        <end position="77"/>
    </location>
</feature>
<name>B7WZ75_COMTK</name>
<accession>B7WZ75</accession>
<reference evidence="2 3" key="1">
    <citation type="journal article" date="2004" name="Appl. Environ. Microbiol.">
        <title>Mineralization of individual congeners of linear alkylbenzenesulfonate by defined pairs of heterotrophic bacteria.</title>
        <authorList>
            <person name="Schleheck D."/>
            <person name="Knepper T.P."/>
            <person name="Fischer K."/>
            <person name="Cook A.M."/>
        </authorList>
    </citation>
    <scope>NUCLEOTIDE SEQUENCE [LARGE SCALE GENOMIC DNA]</scope>
    <source>
        <strain evidence="3">DSM 14576 / KF-1</strain>
    </source>
</reference>
<comment type="caution">
    <text evidence="2">The sequence shown here is derived from an EMBL/GenBank/DDBJ whole genome shotgun (WGS) entry which is preliminary data.</text>
</comment>
<dbReference type="Proteomes" id="UP000003039">
    <property type="component" value="Unassembled WGS sequence"/>
</dbReference>
<evidence type="ECO:0000313" key="2">
    <source>
        <dbReference type="EMBL" id="EED69876.1"/>
    </source>
</evidence>
<feature type="compositionally biased region" description="Basic and acidic residues" evidence="1">
    <location>
        <begin position="46"/>
        <end position="56"/>
    </location>
</feature>
<sequence length="184" mass="19627">MALLVAYAQHLGSGHALGIGQLGLHHQHAAQGHGVEHAQRTAGRTDQCRLPEREARPQPQHEQGRQHEDDRGQGAGRRGLGLHQIVFKNVGILEAIEQGHGDHGGGNRRGKGQPDLEPQIDVGGSERQGDERAQQHATEGELSLGWCSHCASGRVCDGTSLASATQNTISSSAACIPAPDWQHR</sequence>
<protein>
    <submittedName>
        <fullName evidence="2">Uncharacterized protein</fullName>
    </submittedName>
</protein>
<dbReference type="AlphaFoldDB" id="B7WZ75"/>
<proteinExistence type="predicted"/>
<feature type="compositionally biased region" description="Basic and acidic residues" evidence="1">
    <location>
        <begin position="62"/>
        <end position="72"/>
    </location>
</feature>
<dbReference type="EMBL" id="AAUJ02000001">
    <property type="protein sequence ID" value="EED69876.1"/>
    <property type="molecule type" value="Genomic_DNA"/>
</dbReference>
<evidence type="ECO:0000313" key="3">
    <source>
        <dbReference type="Proteomes" id="UP000003039"/>
    </source>
</evidence>
<evidence type="ECO:0000256" key="1">
    <source>
        <dbReference type="SAM" id="MobiDB-lite"/>
    </source>
</evidence>
<gene>
    <name evidence="2" type="ORF">CtesDRAFT_PD4824</name>
</gene>
<organism evidence="2 3">
    <name type="scientific">Comamonas testosteroni (strain DSM 14576 / KF-1)</name>
    <name type="common">Pseudomonas testosteroni</name>
    <dbReference type="NCBI Taxonomy" id="399795"/>
    <lineage>
        <taxon>Bacteria</taxon>
        <taxon>Pseudomonadati</taxon>
        <taxon>Pseudomonadota</taxon>
        <taxon>Betaproteobacteria</taxon>
        <taxon>Burkholderiales</taxon>
        <taxon>Comamonadaceae</taxon>
        <taxon>Comamonas</taxon>
    </lineage>
</organism>
<feature type="region of interest" description="Disordered" evidence="1">
    <location>
        <begin position="98"/>
        <end position="137"/>
    </location>
</feature>